<proteinExistence type="predicted"/>
<dbReference type="Proteomes" id="UP001596189">
    <property type="component" value="Unassembled WGS sequence"/>
</dbReference>
<evidence type="ECO:0000313" key="5">
    <source>
        <dbReference type="EMBL" id="MFC6006151.1"/>
    </source>
</evidence>
<evidence type="ECO:0000256" key="3">
    <source>
        <dbReference type="SAM" id="MobiDB-lite"/>
    </source>
</evidence>
<evidence type="ECO:0000313" key="6">
    <source>
        <dbReference type="Proteomes" id="UP001596189"/>
    </source>
</evidence>
<accession>A0ABW1JA48</accession>
<feature type="domain" description="Phospholipid/glycerol acyltransferase" evidence="4">
    <location>
        <begin position="45"/>
        <end position="155"/>
    </location>
</feature>
<dbReference type="EMBL" id="JBHSRD010000002">
    <property type="protein sequence ID" value="MFC6006151.1"/>
    <property type="molecule type" value="Genomic_DNA"/>
</dbReference>
<organism evidence="5 6">
    <name type="scientific">Angustibacter luteus</name>
    <dbReference type="NCBI Taxonomy" id="658456"/>
    <lineage>
        <taxon>Bacteria</taxon>
        <taxon>Bacillati</taxon>
        <taxon>Actinomycetota</taxon>
        <taxon>Actinomycetes</taxon>
        <taxon>Kineosporiales</taxon>
        <taxon>Kineosporiaceae</taxon>
    </lineage>
</organism>
<gene>
    <name evidence="5" type="ORF">ACFQDO_03320</name>
</gene>
<dbReference type="GO" id="GO:0016746">
    <property type="term" value="F:acyltransferase activity"/>
    <property type="evidence" value="ECO:0007669"/>
    <property type="project" value="UniProtKB-KW"/>
</dbReference>
<dbReference type="Pfam" id="PF01553">
    <property type="entry name" value="Acyltransferase"/>
    <property type="match status" value="1"/>
</dbReference>
<dbReference type="CDD" id="cd07989">
    <property type="entry name" value="LPLAT_AGPAT-like"/>
    <property type="match status" value="1"/>
</dbReference>
<dbReference type="InterPro" id="IPR002123">
    <property type="entry name" value="Plipid/glycerol_acylTrfase"/>
</dbReference>
<comment type="caution">
    <text evidence="5">The sequence shown here is derived from an EMBL/GenBank/DDBJ whole genome shotgun (WGS) entry which is preliminary data.</text>
</comment>
<dbReference type="SUPFAM" id="SSF69593">
    <property type="entry name" value="Glycerol-3-phosphate (1)-acyltransferase"/>
    <property type="match status" value="1"/>
</dbReference>
<keyword evidence="1" id="KW-0808">Transferase</keyword>
<dbReference type="PANTHER" id="PTHR10434:SF11">
    <property type="entry name" value="1-ACYL-SN-GLYCEROL-3-PHOSPHATE ACYLTRANSFERASE"/>
    <property type="match status" value="1"/>
</dbReference>
<name>A0ABW1JA48_9ACTN</name>
<sequence length="233" mass="24420">MSATDVVAPSARRAAGGRRVGQGLFHTLYRSSVVGGEHVPTSGPVLLASNHTGILDGPLVYGLAPRPTHFLVKKEFFHGPAGWVLEHCGQIPINRDSIDRLALQTALAALRDGRVVGVFPEGARGLGDVAAVREGITWLAMASGAPVVPVACLGTRSRGASIGRPPLPGHRVAVVFGEPVHLVAPPGLSRRAASRELTEQLRLVMARHVRSSSERTGIPLYEDPPTAGLEGAS</sequence>
<feature type="region of interest" description="Disordered" evidence="3">
    <location>
        <begin position="214"/>
        <end position="233"/>
    </location>
</feature>
<reference evidence="6" key="1">
    <citation type="journal article" date="2019" name="Int. J. Syst. Evol. Microbiol.">
        <title>The Global Catalogue of Microorganisms (GCM) 10K type strain sequencing project: providing services to taxonomists for standard genome sequencing and annotation.</title>
        <authorList>
            <consortium name="The Broad Institute Genomics Platform"/>
            <consortium name="The Broad Institute Genome Sequencing Center for Infectious Disease"/>
            <person name="Wu L."/>
            <person name="Ma J."/>
        </authorList>
    </citation>
    <scope>NUCLEOTIDE SEQUENCE [LARGE SCALE GENOMIC DNA]</scope>
    <source>
        <strain evidence="6">KACC 14249</strain>
    </source>
</reference>
<dbReference type="SMART" id="SM00563">
    <property type="entry name" value="PlsC"/>
    <property type="match status" value="1"/>
</dbReference>
<evidence type="ECO:0000259" key="4">
    <source>
        <dbReference type="SMART" id="SM00563"/>
    </source>
</evidence>
<keyword evidence="2 5" id="KW-0012">Acyltransferase</keyword>
<evidence type="ECO:0000256" key="2">
    <source>
        <dbReference type="ARBA" id="ARBA00023315"/>
    </source>
</evidence>
<dbReference type="PANTHER" id="PTHR10434">
    <property type="entry name" value="1-ACYL-SN-GLYCEROL-3-PHOSPHATE ACYLTRANSFERASE"/>
    <property type="match status" value="1"/>
</dbReference>
<keyword evidence="6" id="KW-1185">Reference proteome</keyword>
<dbReference type="RefSeq" id="WP_345717010.1">
    <property type="nucleotide sequence ID" value="NZ_BAABFP010000005.1"/>
</dbReference>
<evidence type="ECO:0000256" key="1">
    <source>
        <dbReference type="ARBA" id="ARBA00022679"/>
    </source>
</evidence>
<protein>
    <submittedName>
        <fullName evidence="5">Lysophospholipid acyltransferase family protein</fullName>
    </submittedName>
</protein>